<evidence type="ECO:0000313" key="1">
    <source>
        <dbReference type="EMBL" id="MCL9812119.1"/>
    </source>
</evidence>
<dbReference type="Pfam" id="PF24433">
    <property type="entry name" value="DUF7556"/>
    <property type="match status" value="1"/>
</dbReference>
<reference evidence="1 2" key="1">
    <citation type="journal article" date="2022" name="Syst. Appl. Microbiol.">
        <title>Natronocalculus amylovorans gen. nov., sp. nov., and Natranaeroarchaeum aerophilus sp. nov., dominant culturable amylolytic natronoarchaea from hypersaline soda lakes in southwestern Siberia.</title>
        <authorList>
            <person name="Sorokin D.Y."/>
            <person name="Elcheninov A.G."/>
            <person name="Khizhniak T.V."/>
            <person name="Koenen M."/>
            <person name="Bale N.J."/>
            <person name="Damste J.S.S."/>
            <person name="Kublanov I.V."/>
        </authorList>
    </citation>
    <scope>NUCLEOTIDE SEQUENCE [LARGE SCALE GENOMIC DNA]</scope>
    <source>
        <strain evidence="1 2">AArc-St1-1</strain>
    </source>
</reference>
<dbReference type="InterPro" id="IPR055978">
    <property type="entry name" value="DUF7556"/>
</dbReference>
<dbReference type="EMBL" id="JAKRVY010000001">
    <property type="protein sequence ID" value="MCL9812119.1"/>
    <property type="molecule type" value="Genomic_DNA"/>
</dbReference>
<dbReference type="RefSeq" id="WP_250593653.1">
    <property type="nucleotide sequence ID" value="NZ_JAKRVY010000001.1"/>
</dbReference>
<keyword evidence="2" id="KW-1185">Reference proteome</keyword>
<comment type="caution">
    <text evidence="1">The sequence shown here is derived from an EMBL/GenBank/DDBJ whole genome shotgun (WGS) entry which is preliminary data.</text>
</comment>
<dbReference type="AlphaFoldDB" id="A0AAE3FP85"/>
<accession>A0AAE3FP85</accession>
<organism evidence="1 2">
    <name type="scientific">Natranaeroarchaeum aerophilus</name>
    <dbReference type="NCBI Taxonomy" id="2917711"/>
    <lineage>
        <taxon>Archaea</taxon>
        <taxon>Methanobacteriati</taxon>
        <taxon>Methanobacteriota</taxon>
        <taxon>Stenosarchaea group</taxon>
        <taxon>Halobacteria</taxon>
        <taxon>Halobacteriales</taxon>
        <taxon>Natronoarchaeaceae</taxon>
        <taxon>Natranaeroarchaeum</taxon>
    </lineage>
</organism>
<evidence type="ECO:0000313" key="2">
    <source>
        <dbReference type="Proteomes" id="UP001202674"/>
    </source>
</evidence>
<name>A0AAE3FP85_9EURY</name>
<dbReference type="Proteomes" id="UP001202674">
    <property type="component" value="Unassembled WGS sequence"/>
</dbReference>
<gene>
    <name evidence="1" type="ORF">AArcSt11_00440</name>
</gene>
<protein>
    <submittedName>
        <fullName evidence="1">Uncharacterized protein</fullName>
    </submittedName>
</protein>
<sequence length="55" mass="5905">MSTSGYSESLADTREVVGTIDGDGHEGEYVIADITRDGAWISTDLADAVEPDEMR</sequence>
<proteinExistence type="predicted"/>